<evidence type="ECO:0008006" key="3">
    <source>
        <dbReference type="Google" id="ProtNLM"/>
    </source>
</evidence>
<dbReference type="EMBL" id="QEWH01000009">
    <property type="protein sequence ID" value="RBA49825.1"/>
    <property type="molecule type" value="Genomic_DNA"/>
</dbReference>
<dbReference type="InterPro" id="IPR036388">
    <property type="entry name" value="WH-like_DNA-bd_sf"/>
</dbReference>
<protein>
    <recommendedName>
        <fullName evidence="3">HTH domain-containing protein</fullName>
    </recommendedName>
</protein>
<dbReference type="AlphaFoldDB" id="A0A365PME5"/>
<dbReference type="SUPFAM" id="SSF46785">
    <property type="entry name" value="Winged helix' DNA-binding domain"/>
    <property type="match status" value="1"/>
</dbReference>
<sequence>MNTRLKVIENNIALLRAAVTRSSRISTQDCADIIGLHRRSAQRYLADLERLGYLVGDGCTPLGYKATDKTKQLFGVKGESK</sequence>
<evidence type="ECO:0000313" key="2">
    <source>
        <dbReference type="Proteomes" id="UP000253688"/>
    </source>
</evidence>
<organism evidence="1 2">
    <name type="scientific">Acinetobacter junii</name>
    <dbReference type="NCBI Taxonomy" id="40215"/>
    <lineage>
        <taxon>Bacteria</taxon>
        <taxon>Pseudomonadati</taxon>
        <taxon>Pseudomonadota</taxon>
        <taxon>Gammaproteobacteria</taxon>
        <taxon>Moraxellales</taxon>
        <taxon>Moraxellaceae</taxon>
        <taxon>Acinetobacter</taxon>
    </lineage>
</organism>
<evidence type="ECO:0000313" key="1">
    <source>
        <dbReference type="EMBL" id="RBA49825.1"/>
    </source>
</evidence>
<dbReference type="Gene3D" id="1.10.10.10">
    <property type="entry name" value="Winged helix-like DNA-binding domain superfamily/Winged helix DNA-binding domain"/>
    <property type="match status" value="1"/>
</dbReference>
<reference evidence="1 2" key="1">
    <citation type="submission" date="2018-04" db="EMBL/GenBank/DDBJ databases">
        <title>Acinetobacter junii Genome sequencing and assembly.</title>
        <authorList>
            <person name="Su J."/>
            <person name="Rensing C."/>
            <person name="Mazhar H.S."/>
        </authorList>
    </citation>
    <scope>NUCLEOTIDE SEQUENCE [LARGE SCALE GENOMIC DNA]</scope>
    <source>
        <strain evidence="1 2">SC22</strain>
    </source>
</reference>
<dbReference type="InterPro" id="IPR036390">
    <property type="entry name" value="WH_DNA-bd_sf"/>
</dbReference>
<accession>A0A365PME5</accession>
<dbReference type="Proteomes" id="UP000253688">
    <property type="component" value="Unassembled WGS sequence"/>
</dbReference>
<comment type="caution">
    <text evidence="1">The sequence shown here is derived from an EMBL/GenBank/DDBJ whole genome shotgun (WGS) entry which is preliminary data.</text>
</comment>
<name>A0A365PME5_ACIJU</name>
<gene>
    <name evidence="1" type="ORF">DC346_01985</name>
</gene>
<proteinExistence type="predicted"/>
<dbReference type="RefSeq" id="WP_112986270.1">
    <property type="nucleotide sequence ID" value="NZ_CP131470.1"/>
</dbReference>